<organism evidence="6 7">
    <name type="scientific">Aquilegia coerulea</name>
    <name type="common">Rocky mountain columbine</name>
    <dbReference type="NCBI Taxonomy" id="218851"/>
    <lineage>
        <taxon>Eukaryota</taxon>
        <taxon>Viridiplantae</taxon>
        <taxon>Streptophyta</taxon>
        <taxon>Embryophyta</taxon>
        <taxon>Tracheophyta</taxon>
        <taxon>Spermatophyta</taxon>
        <taxon>Magnoliopsida</taxon>
        <taxon>Ranunculales</taxon>
        <taxon>Ranunculaceae</taxon>
        <taxon>Thalictroideae</taxon>
        <taxon>Aquilegia</taxon>
    </lineage>
</organism>
<name>A0A2G5D8Z5_AQUCA</name>
<dbReference type="PANTHER" id="PTHR31319">
    <property type="entry name" value="ZINC FINGER PROTEIN CONSTANS-LIKE 4"/>
    <property type="match status" value="1"/>
</dbReference>
<dbReference type="STRING" id="218851.A0A2G5D8Z5"/>
<dbReference type="InterPro" id="IPR010402">
    <property type="entry name" value="CCT_domain"/>
</dbReference>
<evidence type="ECO:0000313" key="7">
    <source>
        <dbReference type="Proteomes" id="UP000230069"/>
    </source>
</evidence>
<proteinExistence type="predicted"/>
<evidence type="ECO:0000259" key="5">
    <source>
        <dbReference type="PROSITE" id="PS51017"/>
    </source>
</evidence>
<dbReference type="PROSITE" id="PS51017">
    <property type="entry name" value="CCT"/>
    <property type="match status" value="1"/>
</dbReference>
<evidence type="ECO:0000256" key="2">
    <source>
        <dbReference type="ARBA" id="ARBA00023242"/>
    </source>
</evidence>
<gene>
    <name evidence="6" type="ORF">AQUCO_02500009v1</name>
</gene>
<feature type="region of interest" description="Disordered" evidence="4">
    <location>
        <begin position="374"/>
        <end position="411"/>
    </location>
</feature>
<dbReference type="Proteomes" id="UP000230069">
    <property type="component" value="Unassembled WGS sequence"/>
</dbReference>
<dbReference type="PANTHER" id="PTHR31319:SF110">
    <property type="entry name" value="CCT MOTIF FAMILY PROTEIN"/>
    <property type="match status" value="1"/>
</dbReference>
<dbReference type="InterPro" id="IPR045281">
    <property type="entry name" value="CONSTANS-like"/>
</dbReference>
<dbReference type="GO" id="GO:0009909">
    <property type="term" value="P:regulation of flower development"/>
    <property type="evidence" value="ECO:0007669"/>
    <property type="project" value="InterPro"/>
</dbReference>
<dbReference type="AlphaFoldDB" id="A0A2G5D8Z5"/>
<accession>A0A2G5D8Z5</accession>
<feature type="non-terminal residue" evidence="6">
    <location>
        <position position="1"/>
    </location>
</feature>
<comment type="subcellular location">
    <subcellularLocation>
        <location evidence="1 3">Nucleus</location>
    </subcellularLocation>
</comment>
<evidence type="ECO:0000256" key="1">
    <source>
        <dbReference type="ARBA" id="ARBA00004123"/>
    </source>
</evidence>
<feature type="domain" description="CCT" evidence="5">
    <location>
        <begin position="339"/>
        <end position="381"/>
    </location>
</feature>
<dbReference type="InParanoid" id="A0A2G5D8Z5"/>
<sequence length="438" mass="48406">EEERKKEREKIIEKMLQDVIHPPPAQPTQVPQEQLPIDDISSSISAQMFEFCENEFFPENLQNSEVSSCSNYCYEDNSSYTTNLSFSSPFPSDIGNFNSNNSNNNSISSITSNTNNNVSNNTNVNNNLSIIYDPQDDNENNDISASINFLSNSTFPIGPNQIIPNQEDQLLDVSTLQTPMALTDVVNGMSTYQPELVVPLAGVPLPLGFEEDCLSSLASYGNLDPSSSSCSLMDPTLVQFMQTGTLSTALSADASGIYSGGILMGNELQACELDFQGENVGVFGSDSVQQCYSSGDMQQALSNDNQQLVNGVGSSTLTSEISNLEESAYKIGRLSAEERKERISRYMKKRNERNFSKKIKYACRKTLADSRPRVRGRFAKNDDFGESARPNSGSNHEDEDDEEVTVKEEEEMVDSSDIFAHISGVNSFKCNYPLQSWM</sequence>
<dbReference type="GO" id="GO:0003700">
    <property type="term" value="F:DNA-binding transcription factor activity"/>
    <property type="evidence" value="ECO:0007669"/>
    <property type="project" value="TreeGrafter"/>
</dbReference>
<keyword evidence="2 3" id="KW-0539">Nucleus</keyword>
<dbReference type="EMBL" id="KZ305042">
    <property type="protein sequence ID" value="PIA39986.1"/>
    <property type="molecule type" value="Genomic_DNA"/>
</dbReference>
<keyword evidence="7" id="KW-1185">Reference proteome</keyword>
<dbReference type="GO" id="GO:0005634">
    <property type="term" value="C:nucleus"/>
    <property type="evidence" value="ECO:0007669"/>
    <property type="project" value="UniProtKB-SubCell"/>
</dbReference>
<evidence type="ECO:0000313" key="6">
    <source>
        <dbReference type="EMBL" id="PIA39986.1"/>
    </source>
</evidence>
<dbReference type="OrthoDB" id="153872at2759"/>
<evidence type="ECO:0000256" key="4">
    <source>
        <dbReference type="SAM" id="MobiDB-lite"/>
    </source>
</evidence>
<feature type="compositionally biased region" description="Acidic residues" evidence="4">
    <location>
        <begin position="397"/>
        <end position="411"/>
    </location>
</feature>
<protein>
    <recommendedName>
        <fullName evidence="5">CCT domain-containing protein</fullName>
    </recommendedName>
</protein>
<dbReference type="Pfam" id="PF06203">
    <property type="entry name" value="CCT"/>
    <property type="match status" value="1"/>
</dbReference>
<evidence type="ECO:0000256" key="3">
    <source>
        <dbReference type="PROSITE-ProRule" id="PRU00357"/>
    </source>
</evidence>
<reference evidence="6 7" key="1">
    <citation type="submission" date="2017-09" db="EMBL/GenBank/DDBJ databases">
        <title>WGS assembly of Aquilegia coerulea Goldsmith.</title>
        <authorList>
            <person name="Hodges S."/>
            <person name="Kramer E."/>
            <person name="Nordborg M."/>
            <person name="Tomkins J."/>
            <person name="Borevitz J."/>
            <person name="Derieg N."/>
            <person name="Yan J."/>
            <person name="Mihaltcheva S."/>
            <person name="Hayes R.D."/>
            <person name="Rokhsar D."/>
        </authorList>
    </citation>
    <scope>NUCLEOTIDE SEQUENCE [LARGE SCALE GENOMIC DNA]</scope>
    <source>
        <strain evidence="7">cv. Goldsmith</strain>
    </source>
</reference>